<reference evidence="7" key="1">
    <citation type="submission" date="2015-04" db="UniProtKB">
        <authorList>
            <consortium name="EnsemblPlants"/>
        </authorList>
    </citation>
    <scope>IDENTIFICATION</scope>
    <source>
        <strain evidence="7">SL10</strain>
    </source>
</reference>
<feature type="region of interest" description="Disordered" evidence="5">
    <location>
        <begin position="44"/>
        <end position="126"/>
    </location>
</feature>
<evidence type="ECO:0000313" key="7">
    <source>
        <dbReference type="EnsemblPlants" id="ONIVA06G06440.1"/>
    </source>
</evidence>
<dbReference type="PANTHER" id="PTHR12210">
    <property type="entry name" value="DULLARD PROTEIN PHOSPHATASE"/>
    <property type="match status" value="1"/>
</dbReference>
<dbReference type="CDD" id="cd07521">
    <property type="entry name" value="HAD_FCP1-like"/>
    <property type="match status" value="1"/>
</dbReference>
<feature type="domain" description="FCP1 homology" evidence="6">
    <location>
        <begin position="331"/>
        <end position="490"/>
    </location>
</feature>
<organism evidence="7">
    <name type="scientific">Oryza nivara</name>
    <name type="common">Indian wild rice</name>
    <name type="synonym">Oryza sativa f. spontanea</name>
    <dbReference type="NCBI Taxonomy" id="4536"/>
    <lineage>
        <taxon>Eukaryota</taxon>
        <taxon>Viridiplantae</taxon>
        <taxon>Streptophyta</taxon>
        <taxon>Embryophyta</taxon>
        <taxon>Tracheophyta</taxon>
        <taxon>Spermatophyta</taxon>
        <taxon>Magnoliopsida</taxon>
        <taxon>Liliopsida</taxon>
        <taxon>Poales</taxon>
        <taxon>Poaceae</taxon>
        <taxon>BOP clade</taxon>
        <taxon>Oryzoideae</taxon>
        <taxon>Oryzeae</taxon>
        <taxon>Oryzinae</taxon>
        <taxon>Oryza</taxon>
    </lineage>
</organism>
<dbReference type="InterPro" id="IPR050365">
    <property type="entry name" value="TIM50"/>
</dbReference>
<dbReference type="InterPro" id="IPR023214">
    <property type="entry name" value="HAD_sf"/>
</dbReference>
<reference evidence="7" key="2">
    <citation type="submission" date="2018-04" db="EMBL/GenBank/DDBJ databases">
        <title>OnivRS2 (Oryza nivara Reference Sequence Version 2).</title>
        <authorList>
            <person name="Zhang J."/>
            <person name="Kudrna D."/>
            <person name="Lee S."/>
            <person name="Talag J."/>
            <person name="Rajasekar S."/>
            <person name="Welchert J."/>
            <person name="Hsing Y.-I."/>
            <person name="Wing R.A."/>
        </authorList>
    </citation>
    <scope>NUCLEOTIDE SEQUENCE [LARGE SCALE GENOMIC DNA]</scope>
    <source>
        <strain evidence="7">SL10</strain>
    </source>
</reference>
<name>A0A0E0HLW9_ORYNI</name>
<dbReference type="eggNOG" id="KOG1605">
    <property type="taxonomic scope" value="Eukaryota"/>
</dbReference>
<evidence type="ECO:0000256" key="3">
    <source>
        <dbReference type="ARBA" id="ARBA00037324"/>
    </source>
</evidence>
<dbReference type="Gramene" id="ONIVA06G06440.1">
    <property type="protein sequence ID" value="ONIVA06G06440.1"/>
    <property type="gene ID" value="ONIVA06G06440"/>
</dbReference>
<feature type="region of interest" description="Disordered" evidence="5">
    <location>
        <begin position="196"/>
        <end position="219"/>
    </location>
</feature>
<dbReference type="STRING" id="4536.A0A0E0HLW9"/>
<feature type="compositionally biased region" description="Basic and acidic residues" evidence="5">
    <location>
        <begin position="200"/>
        <end position="214"/>
    </location>
</feature>
<dbReference type="OMA" id="IARNTCD"/>
<dbReference type="EnsemblPlants" id="ONIVA06G06440.1">
    <property type="protein sequence ID" value="ONIVA06G06440.1"/>
    <property type="gene ID" value="ONIVA06G06440"/>
</dbReference>
<dbReference type="Proteomes" id="UP000006591">
    <property type="component" value="Chromosome 6"/>
</dbReference>
<evidence type="ECO:0000256" key="2">
    <source>
        <dbReference type="ARBA" id="ARBA00022912"/>
    </source>
</evidence>
<comment type="similarity">
    <text evidence="4">Belongs to the CTDSPL2 family.</text>
</comment>
<dbReference type="Gene3D" id="3.40.50.1000">
    <property type="entry name" value="HAD superfamily/HAD-like"/>
    <property type="match status" value="1"/>
</dbReference>
<comment type="function">
    <text evidence="3">Probable phosphatase.</text>
</comment>
<feature type="compositionally biased region" description="Basic residues" evidence="5">
    <location>
        <begin position="106"/>
        <end position="126"/>
    </location>
</feature>
<evidence type="ECO:0000259" key="6">
    <source>
        <dbReference type="PROSITE" id="PS50969"/>
    </source>
</evidence>
<dbReference type="HOGENOM" id="CLU_034042_4_1_1"/>
<dbReference type="GO" id="GO:0005634">
    <property type="term" value="C:nucleus"/>
    <property type="evidence" value="ECO:0007669"/>
    <property type="project" value="UniProtKB-ARBA"/>
</dbReference>
<dbReference type="SUPFAM" id="SSF56784">
    <property type="entry name" value="HAD-like"/>
    <property type="match status" value="1"/>
</dbReference>
<keyword evidence="2" id="KW-0904">Protein phosphatase</keyword>
<dbReference type="InterPro" id="IPR036412">
    <property type="entry name" value="HAD-like_sf"/>
</dbReference>
<dbReference type="GO" id="GO:0004721">
    <property type="term" value="F:phosphoprotein phosphatase activity"/>
    <property type="evidence" value="ECO:0007669"/>
    <property type="project" value="UniProtKB-KW"/>
</dbReference>
<dbReference type="Pfam" id="PF03031">
    <property type="entry name" value="NIF"/>
    <property type="match status" value="1"/>
</dbReference>
<keyword evidence="1" id="KW-0378">Hydrolase</keyword>
<dbReference type="InterPro" id="IPR004274">
    <property type="entry name" value="FCP1_dom"/>
</dbReference>
<evidence type="ECO:0000256" key="1">
    <source>
        <dbReference type="ARBA" id="ARBA00022801"/>
    </source>
</evidence>
<sequence length="522" mass="58417">MRCPPPYLRSFSWFLLIPPLPSLTLLSLTRLGFSLLDLRGRSSRARRRLRRARGEGARGNCTTRKKGATKNALGDPASTKTSRQPRRAAQAAASEKKVNDLITSSAKKKKSVGAPSKKNRASKGGRKLISACDAANSENEVSQVVSGIPHDQKQSDDNVDGRPCNSIFSPAYHLQKECGASNFAKGLEHKGDTLGSVSSVEERTTHAQGRKEVTTSRSESTSHAVKTCVGSDHHTLNAQSAFCNTPLEEDEFSELGNLSSEVSAIYLAMQQSKLECIDEHSQDSISTEGYVDPEDTEEYDDFDPYAFIKDLPDLSLVVPKFRPVLLPKQTRSCPTTTLVLDLDETLVHSTLEPCEDADFAFPVYFNFREHTIYVRCRPYLKEFLERVANLFETIIFTASQSIYAEQLLNVLDPKRKLFRHRVYRDSCVYVEGNYLKDLTVLGRDLTRIMIVDNSPQAFGFQLDNGIPIESWFDDPNDQELLKLLPFLESLVGVEDVRPYIARKFNLREKVATASSLSMDLQM</sequence>
<evidence type="ECO:0000256" key="5">
    <source>
        <dbReference type="SAM" id="MobiDB-lite"/>
    </source>
</evidence>
<dbReference type="AlphaFoldDB" id="A0A0E0HLW9"/>
<dbReference type="FunFam" id="3.40.50.1000:FF:000015">
    <property type="entry name" value="CTD small phosphatase-like protein 2"/>
    <property type="match status" value="1"/>
</dbReference>
<accession>A0A0E0HLW9</accession>
<protein>
    <recommendedName>
        <fullName evidence="6">FCP1 homology domain-containing protein</fullName>
    </recommendedName>
</protein>
<dbReference type="NCBIfam" id="TIGR02251">
    <property type="entry name" value="HIF-SF_euk"/>
    <property type="match status" value="1"/>
</dbReference>
<proteinExistence type="inferred from homology"/>
<dbReference type="InterPro" id="IPR011948">
    <property type="entry name" value="Dullard_phosphatase"/>
</dbReference>
<keyword evidence="8" id="KW-1185">Reference proteome</keyword>
<dbReference type="PROSITE" id="PS50969">
    <property type="entry name" value="FCP1"/>
    <property type="match status" value="1"/>
</dbReference>
<dbReference type="SMART" id="SM00577">
    <property type="entry name" value="CPDc"/>
    <property type="match status" value="1"/>
</dbReference>
<evidence type="ECO:0000313" key="8">
    <source>
        <dbReference type="Proteomes" id="UP000006591"/>
    </source>
</evidence>
<evidence type="ECO:0000256" key="4">
    <source>
        <dbReference type="ARBA" id="ARBA00038355"/>
    </source>
</evidence>